<dbReference type="PROSITE" id="PS00018">
    <property type="entry name" value="EF_HAND_1"/>
    <property type="match status" value="1"/>
</dbReference>
<evidence type="ECO:0000313" key="4">
    <source>
        <dbReference type="EMBL" id="KAK3235088.1"/>
    </source>
</evidence>
<gene>
    <name evidence="3" type="ORF">CYMTET_54694</name>
    <name evidence="4" type="ORF">CYMTET_54695</name>
</gene>
<reference evidence="4 5" key="1">
    <citation type="journal article" date="2015" name="Genome Biol. Evol.">
        <title>Comparative Genomics of a Bacterivorous Green Alga Reveals Evolutionary Causalities and Consequences of Phago-Mixotrophic Mode of Nutrition.</title>
        <authorList>
            <person name="Burns J.A."/>
            <person name="Paasch A."/>
            <person name="Narechania A."/>
            <person name="Kim E."/>
        </authorList>
    </citation>
    <scope>NUCLEOTIDE SEQUENCE [LARGE SCALE GENOMIC DNA]</scope>
    <source>
        <strain evidence="4">PLY_AMNH</strain>
    </source>
</reference>
<dbReference type="EMBL" id="LGRX02035369">
    <property type="protein sequence ID" value="KAK3235087.1"/>
    <property type="molecule type" value="Genomic_DNA"/>
</dbReference>
<dbReference type="Pfam" id="PF13499">
    <property type="entry name" value="EF-hand_7"/>
    <property type="match status" value="1"/>
</dbReference>
<accession>A0AAE0ENH4</accession>
<dbReference type="PROSITE" id="PS50222">
    <property type="entry name" value="EF_HAND_2"/>
    <property type="match status" value="2"/>
</dbReference>
<feature type="domain" description="EF-hand" evidence="2">
    <location>
        <begin position="3"/>
        <end position="38"/>
    </location>
</feature>
<dbReference type="AlphaFoldDB" id="A0AAE0ENH4"/>
<dbReference type="SMART" id="SM00054">
    <property type="entry name" value="EFh"/>
    <property type="match status" value="2"/>
</dbReference>
<evidence type="ECO:0000313" key="3">
    <source>
        <dbReference type="EMBL" id="KAK3235087.1"/>
    </source>
</evidence>
<evidence type="ECO:0000259" key="2">
    <source>
        <dbReference type="PROSITE" id="PS50222"/>
    </source>
</evidence>
<reference evidence="4" key="2">
    <citation type="submission" date="2023-06" db="EMBL/GenBank/DDBJ databases">
        <title>Long-read-based genome assembly of the green algal bacterivore Cymbomonas tetramitiformis.</title>
        <authorList>
            <person name="Gyaltshen Y."/>
            <person name="Rozenberg A."/>
            <person name="Paasch A."/>
            <person name="Burns J.A."/>
            <person name="Warring S."/>
            <person name="Larson R."/>
            <person name="Maurer-Alcala X."/>
            <person name="Dacks J."/>
            <person name="Kim E."/>
        </authorList>
    </citation>
    <scope>NUCLEOTIDE SEQUENCE</scope>
    <source>
        <strain evidence="4">PLY_AMNH</strain>
    </source>
</reference>
<proteinExistence type="predicted"/>
<comment type="caution">
    <text evidence="4">The sequence shown here is derived from an EMBL/GenBank/DDBJ whole genome shotgun (WGS) entry which is preliminary data.</text>
</comment>
<evidence type="ECO:0000256" key="1">
    <source>
        <dbReference type="ARBA" id="ARBA00022837"/>
    </source>
</evidence>
<dbReference type="SUPFAM" id="SSF47473">
    <property type="entry name" value="EF-hand"/>
    <property type="match status" value="1"/>
</dbReference>
<dbReference type="InterPro" id="IPR018247">
    <property type="entry name" value="EF_Hand_1_Ca_BS"/>
</dbReference>
<dbReference type="EMBL" id="LGRX02035369">
    <property type="protein sequence ID" value="KAK3235088.1"/>
    <property type="molecule type" value="Genomic_DNA"/>
</dbReference>
<protein>
    <recommendedName>
        <fullName evidence="2">EF-hand domain-containing protein</fullName>
    </recommendedName>
</protein>
<dbReference type="InterPro" id="IPR002048">
    <property type="entry name" value="EF_hand_dom"/>
</dbReference>
<dbReference type="InterPro" id="IPR011992">
    <property type="entry name" value="EF-hand-dom_pair"/>
</dbReference>
<organism evidence="4 5">
    <name type="scientific">Cymbomonas tetramitiformis</name>
    <dbReference type="NCBI Taxonomy" id="36881"/>
    <lineage>
        <taxon>Eukaryota</taxon>
        <taxon>Viridiplantae</taxon>
        <taxon>Chlorophyta</taxon>
        <taxon>Pyramimonadophyceae</taxon>
        <taxon>Pyramimonadales</taxon>
        <taxon>Pyramimonadaceae</taxon>
        <taxon>Cymbomonas</taxon>
    </lineage>
</organism>
<keyword evidence="1" id="KW-0106">Calcium</keyword>
<name>A0AAE0ENH4_9CHLO</name>
<evidence type="ECO:0000313" key="5">
    <source>
        <dbReference type="Proteomes" id="UP001190700"/>
    </source>
</evidence>
<dbReference type="Proteomes" id="UP001190700">
    <property type="component" value="Unassembled WGS sequence"/>
</dbReference>
<feature type="domain" description="EF-hand" evidence="2">
    <location>
        <begin position="39"/>
        <end position="74"/>
    </location>
</feature>
<dbReference type="Gene3D" id="1.10.238.10">
    <property type="entry name" value="EF-hand"/>
    <property type="match status" value="1"/>
</dbReference>
<dbReference type="GO" id="GO:0005509">
    <property type="term" value="F:calcium ion binding"/>
    <property type="evidence" value="ECO:0007669"/>
    <property type="project" value="InterPro"/>
</dbReference>
<sequence length="97" mass="11046">MKSNRTRAAEMFRKFDRDLDGRLTFGEVQTMVEAVCPGTTAADVEYFFVMLDADTSDSISFKELHQVLHSKCIDRTRTLPINVRSMQPDPHLLARPA</sequence>
<keyword evidence="5" id="KW-1185">Reference proteome</keyword>
<dbReference type="CDD" id="cd00051">
    <property type="entry name" value="EFh"/>
    <property type="match status" value="1"/>
</dbReference>